<sequence>MLNRAVVAALVFAAAAFLLYLANLAREALSPNEPYAASIGLTLDQCAAAQNGLSSADARAYCRRPVPKRL</sequence>
<accession>A0AA37TCI3</accession>
<evidence type="ECO:0000313" key="2">
    <source>
        <dbReference type="Proteomes" id="UP001157440"/>
    </source>
</evidence>
<organism evidence="1 2">
    <name type="scientific">Methylobacterium tardum</name>
    <dbReference type="NCBI Taxonomy" id="374432"/>
    <lineage>
        <taxon>Bacteria</taxon>
        <taxon>Pseudomonadati</taxon>
        <taxon>Pseudomonadota</taxon>
        <taxon>Alphaproteobacteria</taxon>
        <taxon>Hyphomicrobiales</taxon>
        <taxon>Methylobacteriaceae</taxon>
        <taxon>Methylobacterium</taxon>
    </lineage>
</organism>
<gene>
    <name evidence="1" type="ORF">GCM10007890_05510</name>
</gene>
<protein>
    <submittedName>
        <fullName evidence="1">Uncharacterized protein</fullName>
    </submittedName>
</protein>
<dbReference type="AlphaFoldDB" id="A0AA37TCI3"/>
<reference evidence="2" key="1">
    <citation type="journal article" date="2019" name="Int. J. Syst. Evol. Microbiol.">
        <title>The Global Catalogue of Microorganisms (GCM) 10K type strain sequencing project: providing services to taxonomists for standard genome sequencing and annotation.</title>
        <authorList>
            <consortium name="The Broad Institute Genomics Platform"/>
            <consortium name="The Broad Institute Genome Sequencing Center for Infectious Disease"/>
            <person name="Wu L."/>
            <person name="Ma J."/>
        </authorList>
    </citation>
    <scope>NUCLEOTIDE SEQUENCE [LARGE SCALE GENOMIC DNA]</scope>
    <source>
        <strain evidence="2">NBRC 103632</strain>
    </source>
</reference>
<proteinExistence type="predicted"/>
<name>A0AA37TCI3_9HYPH</name>
<keyword evidence="2" id="KW-1185">Reference proteome</keyword>
<dbReference type="EMBL" id="BSPL01000005">
    <property type="protein sequence ID" value="GLS68539.1"/>
    <property type="molecule type" value="Genomic_DNA"/>
</dbReference>
<dbReference type="RefSeq" id="WP_192708341.1">
    <property type="nucleotide sequence ID" value="NZ_BPQZ01000012.1"/>
</dbReference>
<comment type="caution">
    <text evidence="1">The sequence shown here is derived from an EMBL/GenBank/DDBJ whole genome shotgun (WGS) entry which is preliminary data.</text>
</comment>
<evidence type="ECO:0000313" key="1">
    <source>
        <dbReference type="EMBL" id="GLS68539.1"/>
    </source>
</evidence>
<dbReference type="Proteomes" id="UP001157440">
    <property type="component" value="Unassembled WGS sequence"/>
</dbReference>